<dbReference type="EMBL" id="CAJVPJ010001122">
    <property type="protein sequence ID" value="CAG8576495.1"/>
    <property type="molecule type" value="Genomic_DNA"/>
</dbReference>
<protein>
    <submittedName>
        <fullName evidence="3">7219_t:CDS:1</fullName>
    </submittedName>
</protein>
<reference evidence="3" key="1">
    <citation type="submission" date="2021-06" db="EMBL/GenBank/DDBJ databases">
        <authorList>
            <person name="Kallberg Y."/>
            <person name="Tangrot J."/>
            <person name="Rosling A."/>
        </authorList>
    </citation>
    <scope>NUCLEOTIDE SEQUENCE</scope>
    <source>
        <strain evidence="3">IA702</strain>
    </source>
</reference>
<feature type="region of interest" description="Disordered" evidence="1">
    <location>
        <begin position="1"/>
        <end position="67"/>
    </location>
</feature>
<evidence type="ECO:0000256" key="2">
    <source>
        <dbReference type="SAM" id="Phobius"/>
    </source>
</evidence>
<feature type="compositionally biased region" description="Low complexity" evidence="1">
    <location>
        <begin position="44"/>
        <end position="65"/>
    </location>
</feature>
<keyword evidence="2" id="KW-0812">Transmembrane</keyword>
<keyword evidence="2" id="KW-0472">Membrane</keyword>
<dbReference type="Proteomes" id="UP000789572">
    <property type="component" value="Unassembled WGS sequence"/>
</dbReference>
<accession>A0A9N9BTC3</accession>
<evidence type="ECO:0000256" key="1">
    <source>
        <dbReference type="SAM" id="MobiDB-lite"/>
    </source>
</evidence>
<feature type="transmembrane region" description="Helical" evidence="2">
    <location>
        <begin position="102"/>
        <end position="123"/>
    </location>
</feature>
<proteinExistence type="predicted"/>
<organism evidence="3 4">
    <name type="scientific">Paraglomus occultum</name>
    <dbReference type="NCBI Taxonomy" id="144539"/>
    <lineage>
        <taxon>Eukaryota</taxon>
        <taxon>Fungi</taxon>
        <taxon>Fungi incertae sedis</taxon>
        <taxon>Mucoromycota</taxon>
        <taxon>Glomeromycotina</taxon>
        <taxon>Glomeromycetes</taxon>
        <taxon>Paraglomerales</taxon>
        <taxon>Paraglomeraceae</taxon>
        <taxon>Paraglomus</taxon>
    </lineage>
</organism>
<keyword evidence="4" id="KW-1185">Reference proteome</keyword>
<gene>
    <name evidence="3" type="ORF">POCULU_LOCUS6267</name>
</gene>
<name>A0A9N9BTC3_9GLOM</name>
<comment type="caution">
    <text evidence="3">The sequence shown here is derived from an EMBL/GenBank/DDBJ whole genome shotgun (WGS) entry which is preliminary data.</text>
</comment>
<keyword evidence="2" id="KW-1133">Transmembrane helix</keyword>
<sequence length="140" mass="15211">MAHNNSSDLQNSTDGSNPPINPPSNNTTMHPVGPDGKPNAVAENNTTPKVVNNPPATLPTTSAPSQLPQLENHNKEFYFALFALLVAIVGGVMWGVVKYPLIGAILLAIGVFLLLGVGLFTFYKIRQQNYRLQLQLYQQV</sequence>
<feature type="compositionally biased region" description="Polar residues" evidence="1">
    <location>
        <begin position="1"/>
        <end position="15"/>
    </location>
</feature>
<dbReference type="AlphaFoldDB" id="A0A9N9BTC3"/>
<evidence type="ECO:0000313" key="3">
    <source>
        <dbReference type="EMBL" id="CAG8576495.1"/>
    </source>
</evidence>
<feature type="transmembrane region" description="Helical" evidence="2">
    <location>
        <begin position="77"/>
        <end position="96"/>
    </location>
</feature>
<evidence type="ECO:0000313" key="4">
    <source>
        <dbReference type="Proteomes" id="UP000789572"/>
    </source>
</evidence>